<proteinExistence type="predicted"/>
<keyword evidence="3" id="KW-1185">Reference proteome</keyword>
<dbReference type="OMA" id="RMNQNFE"/>
<organism evidence="3">
    <name type="scientific">Aureococcus anophagefferens</name>
    <name type="common">Harmful bloom alga</name>
    <dbReference type="NCBI Taxonomy" id="44056"/>
    <lineage>
        <taxon>Eukaryota</taxon>
        <taxon>Sar</taxon>
        <taxon>Stramenopiles</taxon>
        <taxon>Ochrophyta</taxon>
        <taxon>Pelagophyceae</taxon>
        <taxon>Pelagomonadales</taxon>
        <taxon>Pelagomonadaceae</taxon>
        <taxon>Aureococcus</taxon>
    </lineage>
</organism>
<sequence>MVERMDRPLSFEEYFEQNDSRVGKSPASARKTAREAPRSAGAVYEERTPRRSASARERAAPATGTPYRSAPSPHRAGARRAPRRRNALDDATSGKRRVDNIIEGLTSGSQLSDLEQLRLFEDLEREVDRFRHKEHLTDAEAREAHHVSSVALEFMKHEHHNWKEKHRSTQSEKKASAAFRIKSLLRSWYITKKLSRAFHVLSVAMYNGRRHEETREHHARELARQQKHHEHREKSWREAQHKVAVGLTAERRGRIVATVVRYRFKEKRERGLRHALRVWHVGITRSNIDAEGCVRGIGLVSRAWRRQWRQVLAASLSTWRSRAVVEERNRFALVRGLGAVRRALERGHAVRSRVALKAWAANARRSRVAEASKAQAALLVGRVAKRWSGGALGRGWARWRLLVHRARGLERVKRRLARSRAGRAVDRWRASTANHAKLRSLLQRGVVVWSRATLQRGLRTWRGATARLSKDARLERRRAAVVDRCRRRLANHATGRAYAGWRAFAAERKRLRGLVRRCVLRLTQGALGPALRSWRLHRDAAIRREAEALVAKRRAEAAAMKCRLRFLRALEHRAWNAWVGHVGERKRLRSALKHATLRFRHSKVAPALGTWRLFAQKAADADRDGRNKSRSATMVDRAIRRASRRRLAAAVHTWKDVLKTDSERSLLARLEAQSRRNDLFARIATSVHDPLRALKRLERLDVWPAVRTWKENFAALRDAEVSAARMAKGALRAMTSVETRWLRRGMASWRARRDASRRVQKLVARWKASKLAAGVRTWRDHGRARKCLKDAAALVAKALGRMKKVEVAAAWRAWELARRAWLEERRAAGLGHRARREGLLKAVKLFRDASLRALNGRWRAWASAARSEKARRAKMRRVILRCLHAALATATTQWARAARAATASRRKILKVVSKLRHRATAAGFGTWARAARAGAALEAKMVRVILRLGHRAAAGGFGKWRAFVDADRGAERSVLRVLGKLGHRAQARAFRAWFDACKKERLLEQRVLHVLLKMVHRAAAAGFRRWAFVDRSLRRVESRVRRVLSRMSHRRLVAALNQWKLVEAFASQLETKVFRVLGKLSNRAAAAAFRQWASVHRSAARLEARVLRVVCRMAHIKLWAAFDVWAAKAAERRAGERKMARFVRRLSHRAAGAAMRQWVDVQRFERRAEAKIGKTLRRMEHRSAGLAWTQWRNVVAAALRGEARVLRCLGRMGHRAAALALMRWAAVVAHLDRVDDLLRAALLKMSHRRHAAALRRWTFAVRVALANERKMERVILRVSHRALAAALAQWLAALESDRRVERSTRAVLGRFAHRRTAAALRQWVLANRRAADVELKTRRVVLRLSHRHIAAAFRAWRAACECLRDVERKMRRALGKLTHRKAAGAFRRWAATARGEARLEARMRRALSKMSHRKANEAVRQWAAVVAAERAKEATMTRALLKMLASMEAAGWRRWVYVFRRSADVERKMTRVLKHVLNAFAAAGWNQWVAQVARLADAEATVVRVLKHMLHRAASQAWRAWHGRVVELRVLSIHASAVRESAKVRHHRMTRAVYNRCHSKGRRLVALAFSTWLRHGNLLAEWRASQERACAVSDRCLRKLVARGLAKGLRQWVRAVGSEKRDRLDVLRRIGRCVHDPVRALRRLNALDAWTGWRTWVLATAELRALAERQRAACDVVLRLFADGDARKRRAGWLSWRLHQRTMVRLDHLFGRWTHSKQAAGFSAWVDVYMRALDRDRAGALALRALRQLARRDLARALHTWVGFLAAAEVASREAHVRDLTRSRACARAARLVLRQGDRALAAGLRRWAEAVRDRRRAEAIVVKTLSHMSHRTLHLAWMAWRAAARAATEALHALALRFEGQRLRLRSILQVAEARAKLDAMRGLMRWISFASRSRHATAARSVGVKMAERVLRRCQSRSLSRGFHAWSTVMFEDSASSLSAKLRAEQARTTMFGRLATSAHDPLRALKRLDKLGAWTGLRTWKAATDLARAAADARHRGASRALASLRGADARKLRAALHTWVLHRRAAAKCERLVKRWTRAVELAAWRSWAEAVARSEEGRRGVALAAKVAGRLLKKAEALAWRRWVVAARLFYVDGKSRELARLKEAQACVRAAALLSNRNLRATHGRWRSWVAFVREENGKRDTMRRVLLRAYHGAQSRAVRQWAAQIRDFLESERRMKRVVGKMGHRASAAGFDAWRRATAAEAAREHQMRHVLVELSKHALAAAVRQWKAVVVDHERKKRRVRAAVGRLGHRKAAGAFRSWRDATRRARDVERKCVRVILKMTHRRTHSAFRSWLLTARSERRAEALCGKVLKRMANLAVFAAFHEWACNARALKAVEERCRRVASRMAHRKLWAAFRQWDLEARACAAAEGTMRRVLVTMCHRAAHDALRQWVCVVADLKAADRKVLRCVGRMLSCAVAAGWRRWLEVDARCVAVEATVRRTVKHLLHRSQSLAWRLWVAKTIERRVAALRASSVADGDAVRLVRIRRALYHRCHGLARKRLFVGWNTWLRNGGRAAAARRRRDRAFALADRCLRRMQRGALYAGFRRWGAGARRADQGLQGVFGRLGRCAHDPLRALRRLDRFDAWRGWQTWARFTGEARATAARRERAARDVARLFSDRDARALRAGLTSWVLHQRTMVKLDGLFGRWQRSAEWGAWSAWRRAVEDERRVRGAAGVAVRALRALSRGNLALAWRSWAAFLREAREADLEARLDALRRRESCGRAARLLAERGRRAVAAAWRAWAEAAADRRRAEALILKTLGHLKHRAAAAAWGRWRRAARERGDEDLVAGWRRRERDHRLKVLFWDLDGKRSGALRKALLVWSGANSSHTRNLRIVARCAARLRHRGLLAALNAWVDDVAERKRLRGLVARAVKRFGRDALAPALRQWRSAARELGNRARDVHDAALHVFKRLLLKDRDALLRAWVLWQAQVWVAQEAYWRAQRIVPEAQRSTRVTLSSAMAAAERTVRRMLRKRLGAGWRAWIDALGAHRALHRREETMRLVVRRMRRRELVFGVDVWARRAREAAAAAGARARALGAFVHALHLWRRRDLGAALRAWRTYLDGLSLSGRACRMVSRAFAKIAHRGAADALRRWRAFLQRLDAAEAAARRCARALRRWDMRDAGRALATWRRKAESELALEVAGRAGGVLDSPERTFGEWFGSSKRGRRSRSPSPARPRAVPRLHARRMLAAHFDAWVGLVADRWNVRRLAMRASEDVATRRFVQGKCTPIYFHGMPMLRVTALFEGVVEKVTHTVGPLAITQHAYLHRAPAARASPAKARRAAPLEFFEPSSRAIAQFDKACRTRPVDTVADLAYERERYRQVVDRRARARRAARPAAPGAGPGDAYATPRGKSEITNATASLERVLVPFTNGTVFFGSAEKS</sequence>
<dbReference type="InParanoid" id="F0Y3R2"/>
<accession>F0Y3R2</accession>
<feature type="compositionally biased region" description="Low complexity" evidence="1">
    <location>
        <begin position="3347"/>
        <end position="3360"/>
    </location>
</feature>
<dbReference type="Proteomes" id="UP000002729">
    <property type="component" value="Unassembled WGS sequence"/>
</dbReference>
<dbReference type="OrthoDB" id="10691835at2759"/>
<feature type="region of interest" description="Disordered" evidence="1">
    <location>
        <begin position="1"/>
        <end position="95"/>
    </location>
</feature>
<evidence type="ECO:0000313" key="3">
    <source>
        <dbReference type="Proteomes" id="UP000002729"/>
    </source>
</evidence>
<dbReference type="eggNOG" id="ENOG502SD4I">
    <property type="taxonomic scope" value="Eukaryota"/>
</dbReference>
<gene>
    <name evidence="2" type="ORF">AURANDRAFT_62492</name>
</gene>
<feature type="compositionally biased region" description="Basic and acidic residues" evidence="1">
    <location>
        <begin position="44"/>
        <end position="59"/>
    </location>
</feature>
<dbReference type="KEGG" id="aaf:AURANDRAFT_62492"/>
<reference evidence="2 3" key="1">
    <citation type="journal article" date="2011" name="Proc. Natl. Acad. Sci. U.S.A.">
        <title>Niche of harmful alga Aureococcus anophagefferens revealed through ecogenomics.</title>
        <authorList>
            <person name="Gobler C.J."/>
            <person name="Berry D.L."/>
            <person name="Dyhrman S.T."/>
            <person name="Wilhelm S.W."/>
            <person name="Salamov A."/>
            <person name="Lobanov A.V."/>
            <person name="Zhang Y."/>
            <person name="Collier J.L."/>
            <person name="Wurch L.L."/>
            <person name="Kustka A.B."/>
            <person name="Dill B.D."/>
            <person name="Shah M."/>
            <person name="VerBerkmoes N.C."/>
            <person name="Kuo A."/>
            <person name="Terry A."/>
            <person name="Pangilinan J."/>
            <person name="Lindquist E.A."/>
            <person name="Lucas S."/>
            <person name="Paulsen I.T."/>
            <person name="Hattenrath-Lehmann T.K."/>
            <person name="Talmage S.C."/>
            <person name="Walker E.A."/>
            <person name="Koch F."/>
            <person name="Burson A.M."/>
            <person name="Marcoval M.A."/>
            <person name="Tang Y.Z."/>
            <person name="Lecleir G.R."/>
            <person name="Coyne K.J."/>
            <person name="Berg G.M."/>
            <person name="Bertrand E.M."/>
            <person name="Saito M.A."/>
            <person name="Gladyshev V.N."/>
            <person name="Grigoriev I.V."/>
        </authorList>
    </citation>
    <scope>NUCLEOTIDE SEQUENCE [LARGE SCALE GENOMIC DNA]</scope>
    <source>
        <strain evidence="3">CCMP 1984</strain>
    </source>
</reference>
<feature type="region of interest" description="Disordered" evidence="1">
    <location>
        <begin position="3340"/>
        <end position="3364"/>
    </location>
</feature>
<name>F0Y3R2_AURAN</name>
<evidence type="ECO:0000256" key="1">
    <source>
        <dbReference type="SAM" id="MobiDB-lite"/>
    </source>
</evidence>
<feature type="region of interest" description="Disordered" evidence="1">
    <location>
        <begin position="3171"/>
        <end position="3191"/>
    </location>
</feature>
<feature type="compositionally biased region" description="Low complexity" evidence="1">
    <location>
        <begin position="60"/>
        <end position="75"/>
    </location>
</feature>
<evidence type="ECO:0008006" key="4">
    <source>
        <dbReference type="Google" id="ProtNLM"/>
    </source>
</evidence>
<protein>
    <recommendedName>
        <fullName evidence="4">Sfi1 spindle body domain-containing protein</fullName>
    </recommendedName>
</protein>
<feature type="compositionally biased region" description="Basic and acidic residues" evidence="1">
    <location>
        <begin position="1"/>
        <end position="10"/>
    </location>
</feature>
<feature type="compositionally biased region" description="Basic and acidic residues" evidence="1">
    <location>
        <begin position="86"/>
        <end position="95"/>
    </location>
</feature>
<dbReference type="RefSeq" id="XP_009035315.1">
    <property type="nucleotide sequence ID" value="XM_009037067.1"/>
</dbReference>
<feature type="compositionally biased region" description="Basic residues" evidence="1">
    <location>
        <begin position="76"/>
        <end position="85"/>
    </location>
</feature>
<dbReference type="GeneID" id="20223917"/>
<evidence type="ECO:0000313" key="2">
    <source>
        <dbReference type="EMBL" id="EGB10527.1"/>
    </source>
</evidence>
<dbReference type="EMBL" id="GL833124">
    <property type="protein sequence ID" value="EGB10527.1"/>
    <property type="molecule type" value="Genomic_DNA"/>
</dbReference>